<proteinExistence type="predicted"/>
<dbReference type="EMBL" id="FRBL01000008">
    <property type="protein sequence ID" value="SHM47094.1"/>
    <property type="molecule type" value="Genomic_DNA"/>
</dbReference>
<feature type="signal peptide" evidence="1">
    <location>
        <begin position="1"/>
        <end position="16"/>
    </location>
</feature>
<evidence type="ECO:0000313" key="2">
    <source>
        <dbReference type="EMBL" id="SHM47094.1"/>
    </source>
</evidence>
<dbReference type="AlphaFoldDB" id="A0A1M7J1Z0"/>
<reference evidence="2 3" key="1">
    <citation type="submission" date="2016-11" db="EMBL/GenBank/DDBJ databases">
        <authorList>
            <person name="Jaros S."/>
            <person name="Januszkiewicz K."/>
            <person name="Wedrychowicz H."/>
        </authorList>
    </citation>
    <scope>NUCLEOTIDE SEQUENCE [LARGE SCALE GENOMIC DNA]</scope>
    <source>
        <strain evidence="2 3">DSM 27406</strain>
    </source>
</reference>
<organism evidence="2 3">
    <name type="scientific">Chitinophaga jiangningensis</name>
    <dbReference type="NCBI Taxonomy" id="1419482"/>
    <lineage>
        <taxon>Bacteria</taxon>
        <taxon>Pseudomonadati</taxon>
        <taxon>Bacteroidota</taxon>
        <taxon>Chitinophagia</taxon>
        <taxon>Chitinophagales</taxon>
        <taxon>Chitinophagaceae</taxon>
        <taxon>Chitinophaga</taxon>
    </lineage>
</organism>
<accession>A0A1M7J1Z0</accession>
<dbReference type="Proteomes" id="UP000184420">
    <property type="component" value="Unassembled WGS sequence"/>
</dbReference>
<name>A0A1M7J1Z0_9BACT</name>
<sequence length="108" mass="12306">MAWMLLAIFAISQVPAQWLHGCFATHVHTCSESVHSEQAKLTKTQIKCHCSHVVHHDSPYLVWAVSTANSEVTYPLPLLYSYRSAFTYVAPRYFFAIQGPPEMYSFIL</sequence>
<evidence type="ECO:0000313" key="3">
    <source>
        <dbReference type="Proteomes" id="UP000184420"/>
    </source>
</evidence>
<keyword evidence="3" id="KW-1185">Reference proteome</keyword>
<keyword evidence="1" id="KW-0732">Signal</keyword>
<protein>
    <recommendedName>
        <fullName evidence="4">Secreted protein</fullName>
    </recommendedName>
</protein>
<feature type="chain" id="PRO_5012138834" description="Secreted protein" evidence="1">
    <location>
        <begin position="17"/>
        <end position="108"/>
    </location>
</feature>
<gene>
    <name evidence="2" type="ORF">SAMN05444266_108192</name>
</gene>
<evidence type="ECO:0000256" key="1">
    <source>
        <dbReference type="SAM" id="SignalP"/>
    </source>
</evidence>
<evidence type="ECO:0008006" key="4">
    <source>
        <dbReference type="Google" id="ProtNLM"/>
    </source>
</evidence>